<evidence type="ECO:0000313" key="3">
    <source>
        <dbReference type="Proteomes" id="UP000260644"/>
    </source>
</evidence>
<protein>
    <recommendedName>
        <fullName evidence="1">Thiopeptide-type bacteriocin biosynthesis domain-containing protein</fullName>
    </recommendedName>
</protein>
<dbReference type="Proteomes" id="UP000260644">
    <property type="component" value="Unassembled WGS sequence"/>
</dbReference>
<dbReference type="EMBL" id="QPMM01000001">
    <property type="protein sequence ID" value="RFS26883.1"/>
    <property type="molecule type" value="Genomic_DNA"/>
</dbReference>
<dbReference type="NCBIfam" id="TIGR03891">
    <property type="entry name" value="thiopep_ocin"/>
    <property type="match status" value="1"/>
</dbReference>
<feature type="domain" description="Thiopeptide-type bacteriocin biosynthesis" evidence="1">
    <location>
        <begin position="6"/>
        <end position="301"/>
    </location>
</feature>
<evidence type="ECO:0000259" key="1">
    <source>
        <dbReference type="Pfam" id="PF14028"/>
    </source>
</evidence>
<dbReference type="RefSeq" id="WP_116974076.1">
    <property type="nucleotide sequence ID" value="NZ_QPMM01000001.1"/>
</dbReference>
<organism evidence="2 3">
    <name type="scientific">Chitinophaga silvatica</name>
    <dbReference type="NCBI Taxonomy" id="2282649"/>
    <lineage>
        <taxon>Bacteria</taxon>
        <taxon>Pseudomonadati</taxon>
        <taxon>Bacteroidota</taxon>
        <taxon>Chitinophagia</taxon>
        <taxon>Chitinophagales</taxon>
        <taxon>Chitinophagaceae</taxon>
        <taxon>Chitinophaga</taxon>
    </lineage>
</organism>
<dbReference type="OrthoDB" id="1273722at2"/>
<dbReference type="InterPro" id="IPR023809">
    <property type="entry name" value="Thiopep_bacteriocin_synth_dom"/>
</dbReference>
<sequence length="306" mass="36482">MNLKKWLAVYIYLEGSFEYYLSKRVLPLARKLKRQKYIDKYFFIRYSDIGPHIRLRFYGSSHNIERYVKPQLELWLNSLQIEDVIHYNILKYVYQDYEPEYSRYGEEQAMTIAETQFYSSSQTILKAITYKSEDYNSWAIGFALKMHLCFIMSTGLCRSEAEILLQDVFKSWLFSATQILKNIDNTSYLEKSETIIQAFENNYDKQKKNLGIGLDNFLSKIRNEDFKNIGWAKSWITTSKKTHKDLNKLLYQGKLFADWNFEVQESYKIIFIYGSYIHMTNNRLGILNIDEAFIAFLLLKLLDKVY</sequence>
<dbReference type="AlphaFoldDB" id="A0A3E1YHI0"/>
<proteinExistence type="predicted"/>
<dbReference type="Pfam" id="PF14028">
    <property type="entry name" value="Lant_dehydr_C"/>
    <property type="match status" value="1"/>
</dbReference>
<keyword evidence="3" id="KW-1185">Reference proteome</keyword>
<gene>
    <name evidence="2" type="ORF">DVR12_03615</name>
</gene>
<name>A0A3E1YHI0_9BACT</name>
<reference evidence="2 3" key="1">
    <citation type="submission" date="2018-07" db="EMBL/GenBank/DDBJ databases">
        <title>Chitinophaga K2CV101002-2 sp. nov., isolated from a monsoon evergreen broad-leaved forest soil.</title>
        <authorList>
            <person name="Lv Y."/>
        </authorList>
    </citation>
    <scope>NUCLEOTIDE SEQUENCE [LARGE SCALE GENOMIC DNA]</scope>
    <source>
        <strain evidence="2 3">GDMCC 1.1288</strain>
    </source>
</reference>
<evidence type="ECO:0000313" key="2">
    <source>
        <dbReference type="EMBL" id="RFS26883.1"/>
    </source>
</evidence>
<accession>A0A3E1YHI0</accession>
<comment type="caution">
    <text evidence="2">The sequence shown here is derived from an EMBL/GenBank/DDBJ whole genome shotgun (WGS) entry which is preliminary data.</text>
</comment>